<protein>
    <recommendedName>
        <fullName evidence="1">CNP1-like uncharacterized domain-containing protein</fullName>
    </recommendedName>
</protein>
<evidence type="ECO:0000313" key="3">
    <source>
        <dbReference type="Proteomes" id="UP001152876"/>
    </source>
</evidence>
<gene>
    <name evidence="2" type="ORF">H010_14980</name>
</gene>
<dbReference type="EMBL" id="AOGK01000013">
    <property type="protein sequence ID" value="MDG5976569.1"/>
    <property type="molecule type" value="Genomic_DNA"/>
</dbReference>
<dbReference type="Proteomes" id="UP001152876">
    <property type="component" value="Unassembled WGS sequence"/>
</dbReference>
<accession>A0A9X4NUT9</accession>
<feature type="domain" description="CNP1-like uncharacterised" evidence="1">
    <location>
        <begin position="16"/>
        <end position="138"/>
    </location>
</feature>
<dbReference type="Pfam" id="PF08750">
    <property type="entry name" value="CNP1"/>
    <property type="match status" value="1"/>
</dbReference>
<dbReference type="InterPro" id="IPR014861">
    <property type="entry name" value="CNP1-like_dom"/>
</dbReference>
<comment type="caution">
    <text evidence="2">The sequence shown here is derived from an EMBL/GenBank/DDBJ whole genome shotgun (WGS) entry which is preliminary data.</text>
</comment>
<evidence type="ECO:0000313" key="2">
    <source>
        <dbReference type="EMBL" id="MDG5976569.1"/>
    </source>
</evidence>
<keyword evidence="3" id="KW-1185">Reference proteome</keyword>
<organism evidence="2 3">
    <name type="scientific">Hydrogenophaga taeniospiralis CCUG 15921</name>
    <dbReference type="NCBI Taxonomy" id="1281780"/>
    <lineage>
        <taxon>Bacteria</taxon>
        <taxon>Pseudomonadati</taxon>
        <taxon>Pseudomonadota</taxon>
        <taxon>Betaproteobacteria</taxon>
        <taxon>Burkholderiales</taxon>
        <taxon>Comamonadaceae</taxon>
        <taxon>Hydrogenophaga</taxon>
    </lineage>
</organism>
<dbReference type="AlphaFoldDB" id="A0A9X4NUT9"/>
<reference evidence="2" key="1">
    <citation type="submission" date="2013-01" db="EMBL/GenBank/DDBJ databases">
        <title>Genome draft of Hydrogenophaga taeniospiralis 2K1.</title>
        <authorList>
            <person name="Gomila M."/>
            <person name="Lalucat J."/>
        </authorList>
    </citation>
    <scope>NUCLEOTIDE SEQUENCE</scope>
    <source>
        <strain evidence="2">CCUG 15921</strain>
    </source>
</reference>
<evidence type="ECO:0000259" key="1">
    <source>
        <dbReference type="Pfam" id="PF08750"/>
    </source>
</evidence>
<proteinExistence type="predicted"/>
<sequence length="145" mass="15673">MAQDRDAVAPPALAVKPPSFDTQHLQTFEVSPSSALVYGIDPATLAVDGQGVVRYVLVARSASGALNVLYEGIRCQTAELITYARWDNRSAWNIDEAAEWRPLSSSGSTRHAMRLARTAVCDGPTPNGDATNMLRTLKRGGMVER</sequence>
<name>A0A9X4NUT9_9BURK</name>